<dbReference type="InterPro" id="IPR049884">
    <property type="entry name" value="Scytalone_dh"/>
</dbReference>
<evidence type="ECO:0000313" key="5">
    <source>
        <dbReference type="EMBL" id="KAF2479588.1"/>
    </source>
</evidence>
<dbReference type="Proteomes" id="UP000799767">
    <property type="component" value="Unassembled WGS sequence"/>
</dbReference>
<dbReference type="GO" id="GO:0016829">
    <property type="term" value="F:lyase activity"/>
    <property type="evidence" value="ECO:0007669"/>
    <property type="project" value="UniProtKB-KW"/>
</dbReference>
<reference evidence="5" key="1">
    <citation type="journal article" date="2020" name="Stud. Mycol.">
        <title>101 Dothideomycetes genomes: a test case for predicting lifestyles and emergence of pathogens.</title>
        <authorList>
            <person name="Haridas S."/>
            <person name="Albert R."/>
            <person name="Binder M."/>
            <person name="Bloem J."/>
            <person name="Labutti K."/>
            <person name="Salamov A."/>
            <person name="Andreopoulos B."/>
            <person name="Baker S."/>
            <person name="Barry K."/>
            <person name="Bills G."/>
            <person name="Bluhm B."/>
            <person name="Cannon C."/>
            <person name="Castanera R."/>
            <person name="Culley D."/>
            <person name="Daum C."/>
            <person name="Ezra D."/>
            <person name="Gonzalez J."/>
            <person name="Henrissat B."/>
            <person name="Kuo A."/>
            <person name="Liang C."/>
            <person name="Lipzen A."/>
            <person name="Lutzoni F."/>
            <person name="Magnuson J."/>
            <person name="Mondo S."/>
            <person name="Nolan M."/>
            <person name="Ohm R."/>
            <person name="Pangilinan J."/>
            <person name="Park H.-J."/>
            <person name="Ramirez L."/>
            <person name="Alfaro M."/>
            <person name="Sun H."/>
            <person name="Tritt A."/>
            <person name="Yoshinaga Y."/>
            <person name="Zwiers L.-H."/>
            <person name="Turgeon B."/>
            <person name="Goodwin S."/>
            <person name="Spatafora J."/>
            <person name="Crous P."/>
            <person name="Grigoriev I."/>
        </authorList>
    </citation>
    <scope>NUCLEOTIDE SEQUENCE</scope>
    <source>
        <strain evidence="5">CBS 113389</strain>
    </source>
</reference>
<evidence type="ECO:0000256" key="3">
    <source>
        <dbReference type="SAM" id="MobiDB-lite"/>
    </source>
</evidence>
<dbReference type="OrthoDB" id="3731424at2759"/>
<proteinExistence type="inferred from homology"/>
<comment type="similarity">
    <text evidence="1">Belongs to the scytalone dehydratase family.</text>
</comment>
<dbReference type="Gene3D" id="3.10.450.50">
    <property type="match status" value="1"/>
</dbReference>
<feature type="region of interest" description="Disordered" evidence="3">
    <location>
        <begin position="1"/>
        <end position="34"/>
    </location>
</feature>
<evidence type="ECO:0000256" key="1">
    <source>
        <dbReference type="ARBA" id="ARBA00008584"/>
    </source>
</evidence>
<name>A0A6A6PHS6_9PEZI</name>
<organism evidence="5 6">
    <name type="scientific">Neohortaea acidophila</name>
    <dbReference type="NCBI Taxonomy" id="245834"/>
    <lineage>
        <taxon>Eukaryota</taxon>
        <taxon>Fungi</taxon>
        <taxon>Dikarya</taxon>
        <taxon>Ascomycota</taxon>
        <taxon>Pezizomycotina</taxon>
        <taxon>Dothideomycetes</taxon>
        <taxon>Dothideomycetidae</taxon>
        <taxon>Mycosphaerellales</taxon>
        <taxon>Teratosphaeriaceae</taxon>
        <taxon>Neohortaea</taxon>
    </lineage>
</organism>
<feature type="domain" description="Scytalone dehydratase-like" evidence="4">
    <location>
        <begin position="34"/>
        <end position="134"/>
    </location>
</feature>
<evidence type="ECO:0000259" key="4">
    <source>
        <dbReference type="Pfam" id="PF02982"/>
    </source>
</evidence>
<keyword evidence="6" id="KW-1185">Reference proteome</keyword>
<gene>
    <name evidence="5" type="ORF">BDY17DRAFT_304245</name>
</gene>
<dbReference type="EMBL" id="MU001641">
    <property type="protein sequence ID" value="KAF2479588.1"/>
    <property type="molecule type" value="Genomic_DNA"/>
</dbReference>
<evidence type="ECO:0000313" key="6">
    <source>
        <dbReference type="Proteomes" id="UP000799767"/>
    </source>
</evidence>
<accession>A0A6A6PHS6</accession>
<dbReference type="GeneID" id="54475698"/>
<dbReference type="RefSeq" id="XP_033586158.1">
    <property type="nucleotide sequence ID" value="XM_033734696.1"/>
</dbReference>
<sequence length="145" mass="15778">MGGKLRQARLGAAEALSSPGHHARHARPAGPLKERLSPDEFIAIHASPKVIGDPRVKTQHLVGVSRWSGVEADGSVRGSHQLRVAHQRYADEGLKEVVNKGHGYGVVHQSYAKVEGEWKITGNAPTVDWSEYDLFGTMNPDAKKD</sequence>
<evidence type="ECO:0000256" key="2">
    <source>
        <dbReference type="ARBA" id="ARBA00023239"/>
    </source>
</evidence>
<dbReference type="SUPFAM" id="SSF54427">
    <property type="entry name" value="NTF2-like"/>
    <property type="match status" value="1"/>
</dbReference>
<dbReference type="AlphaFoldDB" id="A0A6A6PHS6"/>
<keyword evidence="2" id="KW-0456">Lyase</keyword>
<dbReference type="InterPro" id="IPR032710">
    <property type="entry name" value="NTF2-like_dom_sf"/>
</dbReference>
<protein>
    <submittedName>
        <fullName evidence="5">Scytalone dehydratase-domain-containing protein</fullName>
    </submittedName>
</protein>
<dbReference type="Pfam" id="PF02982">
    <property type="entry name" value="Scytalone_dh"/>
    <property type="match status" value="1"/>
</dbReference>